<keyword evidence="4" id="KW-1185">Reference proteome</keyword>
<name>A0ABR4XY38_9BACI</name>
<evidence type="ECO:0000313" key="3">
    <source>
        <dbReference type="EMBL" id="KGR84034.1"/>
    </source>
</evidence>
<dbReference type="InterPro" id="IPR002104">
    <property type="entry name" value="Integrase_catalytic"/>
</dbReference>
<dbReference type="SUPFAM" id="SSF56349">
    <property type="entry name" value="DNA breaking-rejoining enzymes"/>
    <property type="match status" value="1"/>
</dbReference>
<dbReference type="InterPro" id="IPR013762">
    <property type="entry name" value="Integrase-like_cat_sf"/>
</dbReference>
<feature type="domain" description="Tyr recombinase" evidence="2">
    <location>
        <begin position="1"/>
        <end position="166"/>
    </location>
</feature>
<keyword evidence="1" id="KW-0233">DNA recombination</keyword>
<evidence type="ECO:0000313" key="4">
    <source>
        <dbReference type="Proteomes" id="UP000030487"/>
    </source>
</evidence>
<comment type="caution">
    <text evidence="3">The sequence shown here is derived from an EMBL/GenBank/DDBJ whole genome shotgun (WGS) entry which is preliminary data.</text>
</comment>
<dbReference type="EMBL" id="JPVR01000076">
    <property type="protein sequence ID" value="KGR84034.1"/>
    <property type="molecule type" value="Genomic_DNA"/>
</dbReference>
<evidence type="ECO:0000256" key="1">
    <source>
        <dbReference type="ARBA" id="ARBA00023172"/>
    </source>
</evidence>
<proteinExistence type="predicted"/>
<dbReference type="PROSITE" id="PS51898">
    <property type="entry name" value="TYR_RECOMBINASE"/>
    <property type="match status" value="1"/>
</dbReference>
<protein>
    <recommendedName>
        <fullName evidence="2">Tyr recombinase domain-containing protein</fullName>
    </recommendedName>
</protein>
<dbReference type="Pfam" id="PF00589">
    <property type="entry name" value="Phage_integrase"/>
    <property type="match status" value="1"/>
</dbReference>
<dbReference type="Proteomes" id="UP000030487">
    <property type="component" value="Unassembled WGS sequence"/>
</dbReference>
<dbReference type="Gene3D" id="1.10.443.10">
    <property type="entry name" value="Intergrase catalytic core"/>
    <property type="match status" value="1"/>
</dbReference>
<gene>
    <name evidence="3" type="ORF">CD31_13865</name>
</gene>
<accession>A0ABR4XY38</accession>
<sequence>MRYGELVGLIETDFNFKESFIRVERQWKYKEGGGFSGLKNESSERTITIDTETMLLFKKFFKYRTSHSDNQYQLVFFEDTSDILVVTNDRLNDVLLAALKHLKITPLITAHGLRHTHASILLFEEVNLIYVSERLGHSSIEITSSTYAHVLKKLRERDSRKQQMYLKR</sequence>
<evidence type="ECO:0000259" key="2">
    <source>
        <dbReference type="PROSITE" id="PS51898"/>
    </source>
</evidence>
<organism evidence="3 4">
    <name type="scientific">Lysinibacillus boronitolerans JCM 21713 = 10a = NBRC 103108</name>
    <dbReference type="NCBI Taxonomy" id="1294264"/>
    <lineage>
        <taxon>Bacteria</taxon>
        <taxon>Bacillati</taxon>
        <taxon>Bacillota</taxon>
        <taxon>Bacilli</taxon>
        <taxon>Bacillales</taxon>
        <taxon>Bacillaceae</taxon>
        <taxon>Lysinibacillus</taxon>
    </lineage>
</organism>
<reference evidence="3 4" key="1">
    <citation type="submission" date="2014-02" db="EMBL/GenBank/DDBJ databases">
        <title>Draft genome sequence of Lysinibacillus boronitolerans NBRC 103108.</title>
        <authorList>
            <person name="Zhang F."/>
            <person name="Wang G."/>
            <person name="Zhang L."/>
        </authorList>
    </citation>
    <scope>NUCLEOTIDE SEQUENCE [LARGE SCALE GENOMIC DNA]</scope>
    <source>
        <strain evidence="3 4">NBRC 103108</strain>
    </source>
</reference>
<dbReference type="CDD" id="cd01189">
    <property type="entry name" value="INT_ICEBs1_C_like"/>
    <property type="match status" value="1"/>
</dbReference>
<dbReference type="InterPro" id="IPR011010">
    <property type="entry name" value="DNA_brk_join_enz"/>
</dbReference>